<keyword evidence="3" id="KW-0949">S-adenosyl-L-methionine</keyword>
<dbReference type="Pfam" id="PF01596">
    <property type="entry name" value="Methyltransf_3"/>
    <property type="match status" value="4"/>
</dbReference>
<keyword evidence="2" id="KW-0808">Transferase</keyword>
<evidence type="ECO:0000256" key="2">
    <source>
        <dbReference type="ARBA" id="ARBA00022679"/>
    </source>
</evidence>
<dbReference type="AlphaFoldDB" id="A0AA88WT62"/>
<comment type="caution">
    <text evidence="6">The sequence shown here is derived from an EMBL/GenBank/DDBJ whole genome shotgun (WGS) entry which is preliminary data.</text>
</comment>
<evidence type="ECO:0000313" key="6">
    <source>
        <dbReference type="EMBL" id="KAK3027095.1"/>
    </source>
</evidence>
<dbReference type="PANTHER" id="PTHR10509:SF61">
    <property type="entry name" value="METHYLTRANSFERASES SUPERFAMILY PROTEIN, PUTATIVE ISOFORM 1-RELATED"/>
    <property type="match status" value="1"/>
</dbReference>
<dbReference type="GO" id="GO:0008757">
    <property type="term" value="F:S-adenosylmethionine-dependent methyltransferase activity"/>
    <property type="evidence" value="ECO:0007669"/>
    <property type="project" value="TreeGrafter"/>
</dbReference>
<dbReference type="SUPFAM" id="SSF53335">
    <property type="entry name" value="S-adenosyl-L-methionine-dependent methyltransferases"/>
    <property type="match status" value="3"/>
</dbReference>
<dbReference type="GO" id="GO:0008171">
    <property type="term" value="F:O-methyltransferase activity"/>
    <property type="evidence" value="ECO:0007669"/>
    <property type="project" value="InterPro"/>
</dbReference>
<evidence type="ECO:0000256" key="5">
    <source>
        <dbReference type="ARBA" id="ARBA00023453"/>
    </source>
</evidence>
<dbReference type="EMBL" id="JAVXUP010000474">
    <property type="protein sequence ID" value="KAK3027095.1"/>
    <property type="molecule type" value="Genomic_DNA"/>
</dbReference>
<proteinExistence type="inferred from homology"/>
<gene>
    <name evidence="6" type="ORF">RJ639_042389</name>
</gene>
<keyword evidence="4" id="KW-0438">Lignin biosynthesis</keyword>
<dbReference type="InterPro" id="IPR050362">
    <property type="entry name" value="Cation-dep_OMT"/>
</dbReference>
<sequence>MFLLTALPDDATSSSKIISWIAMEDKPKGVPSPSKGLLQSEELYEYILETSVYPREPEPLKELRALTACHPRAIMGTAPDAGQMMALLLKLVNAKRTIEVGVFTGYSLLLTALTIPDDGKIVAIDMNRDTYEIGLPIIKKAGVEHKINFVESEALPVLDKLVEDHDNEGSFDYAFVDADKINYLNYHQRLLKLVKVGGLVVYDNTLWGGSVAMPEEHVTEQTRAVRHFTVGLNKSLAADPRIQISHAPLGDVDVETSNHAPFTGEERYLWAVEIRWCFFSLSLSLSLSLLCKSSYQTVGLQRKTNQREHPVEAKGYYRVKSCISISLRQVCTLESQSLSRISGLLLLATRGDCSFPLPFKEDNRPFFPISGAIMGTAPDAGQMMAVLLKLVNAKGTIEVGVFTGYSLLLTALTIPDDGKHDNEGSFDHVFVDADKINYLNYHERLLKLVKVGGLVVYDSTLWTGSVVLPEEHVAERMRADRHCVIELNNSLAADPRIQISQAPLGDGDGDVIPENPKRILVDFQTYQSRVARTIARLIGIAIPTCAFNLVQYILETSVYPREPEPLKELRAVTACHPRAIMGTAPDAGQMMALLLKLVNAKRTIEVGVFTGYSLLLTALTIPDDGKIVAIDMNRDTYEIGLPIIKKAGVEHKINFVESEALPVLDKLLEDHDNERSFDYAFVDADKINYLNYHERLLKLVKVGGLVVYDNTLSAGSVVMPEEHVAEWMRAVRHCIIELNNSLAADPRIQISHAPLGDGITICRRIY</sequence>
<reference evidence="6" key="1">
    <citation type="submission" date="2022-12" db="EMBL/GenBank/DDBJ databases">
        <title>Draft genome assemblies for two species of Escallonia (Escalloniales).</title>
        <authorList>
            <person name="Chanderbali A."/>
            <person name="Dervinis C."/>
            <person name="Anghel I."/>
            <person name="Soltis D."/>
            <person name="Soltis P."/>
            <person name="Zapata F."/>
        </authorList>
    </citation>
    <scope>NUCLEOTIDE SEQUENCE</scope>
    <source>
        <strain evidence="6">UCBG64.0493</strain>
        <tissue evidence="6">Leaf</tissue>
    </source>
</reference>
<evidence type="ECO:0000256" key="1">
    <source>
        <dbReference type="ARBA" id="ARBA00022603"/>
    </source>
</evidence>
<accession>A0AA88WT62</accession>
<dbReference type="GO" id="GO:0009809">
    <property type="term" value="P:lignin biosynthetic process"/>
    <property type="evidence" value="ECO:0007669"/>
    <property type="project" value="UniProtKB-KW"/>
</dbReference>
<comment type="similarity">
    <text evidence="5">Belongs to the class I-like SAM-binding methyltransferase superfamily. Cation-dependent O-methyltransferase family.</text>
</comment>
<evidence type="ECO:0000313" key="7">
    <source>
        <dbReference type="Proteomes" id="UP001188597"/>
    </source>
</evidence>
<organism evidence="6 7">
    <name type="scientific">Escallonia herrerae</name>
    <dbReference type="NCBI Taxonomy" id="1293975"/>
    <lineage>
        <taxon>Eukaryota</taxon>
        <taxon>Viridiplantae</taxon>
        <taxon>Streptophyta</taxon>
        <taxon>Embryophyta</taxon>
        <taxon>Tracheophyta</taxon>
        <taxon>Spermatophyta</taxon>
        <taxon>Magnoliopsida</taxon>
        <taxon>eudicotyledons</taxon>
        <taxon>Gunneridae</taxon>
        <taxon>Pentapetalae</taxon>
        <taxon>asterids</taxon>
        <taxon>campanulids</taxon>
        <taxon>Escalloniales</taxon>
        <taxon>Escalloniaceae</taxon>
        <taxon>Escallonia</taxon>
    </lineage>
</organism>
<name>A0AA88WT62_9ASTE</name>
<dbReference type="InterPro" id="IPR029063">
    <property type="entry name" value="SAM-dependent_MTases_sf"/>
</dbReference>
<dbReference type="InterPro" id="IPR002935">
    <property type="entry name" value="SAM_O-MeTrfase"/>
</dbReference>
<keyword evidence="7" id="KW-1185">Reference proteome</keyword>
<evidence type="ECO:0000256" key="3">
    <source>
        <dbReference type="ARBA" id="ARBA00022691"/>
    </source>
</evidence>
<keyword evidence="1" id="KW-0489">Methyltransferase</keyword>
<dbReference type="PROSITE" id="PS51682">
    <property type="entry name" value="SAM_OMT_I"/>
    <property type="match status" value="3"/>
</dbReference>
<evidence type="ECO:0000256" key="4">
    <source>
        <dbReference type="ARBA" id="ARBA00022733"/>
    </source>
</evidence>
<dbReference type="PANTHER" id="PTHR10509">
    <property type="entry name" value="O-METHYLTRANSFERASE-RELATED"/>
    <property type="match status" value="1"/>
</dbReference>
<dbReference type="Proteomes" id="UP001188597">
    <property type="component" value="Unassembled WGS sequence"/>
</dbReference>
<dbReference type="Gene3D" id="3.40.50.150">
    <property type="entry name" value="Vaccinia Virus protein VP39"/>
    <property type="match status" value="4"/>
</dbReference>
<evidence type="ECO:0008006" key="8">
    <source>
        <dbReference type="Google" id="ProtNLM"/>
    </source>
</evidence>
<dbReference type="GO" id="GO:0032259">
    <property type="term" value="P:methylation"/>
    <property type="evidence" value="ECO:0007669"/>
    <property type="project" value="UniProtKB-KW"/>
</dbReference>
<protein>
    <recommendedName>
        <fullName evidence="8">Caffeoyl-CoA O-methyltransferase</fullName>
    </recommendedName>
</protein>